<dbReference type="Pfam" id="PF13784">
    <property type="entry name" value="Fic_N"/>
    <property type="match status" value="1"/>
</dbReference>
<proteinExistence type="predicted"/>
<dbReference type="PANTHER" id="PTHR13504">
    <property type="entry name" value="FIDO DOMAIN-CONTAINING PROTEIN DDB_G0283145"/>
    <property type="match status" value="1"/>
</dbReference>
<dbReference type="InterPro" id="IPR040198">
    <property type="entry name" value="Fido_containing"/>
</dbReference>
<keyword evidence="2" id="KW-0547">Nucleotide-binding</keyword>
<feature type="domain" description="Fido" evidence="3">
    <location>
        <begin position="107"/>
        <end position="256"/>
    </location>
</feature>
<evidence type="ECO:0000256" key="1">
    <source>
        <dbReference type="PIRSR" id="PIRSR640198-1"/>
    </source>
</evidence>
<dbReference type="SUPFAM" id="SSF46785">
    <property type="entry name" value="Winged helix' DNA-binding domain"/>
    <property type="match status" value="1"/>
</dbReference>
<feature type="binding site" evidence="2">
    <location>
        <begin position="198"/>
        <end position="205"/>
    </location>
    <ligand>
        <name>ATP</name>
        <dbReference type="ChEBI" id="CHEBI:30616"/>
    </ligand>
</feature>
<feature type="active site" evidence="1">
    <location>
        <position position="194"/>
    </location>
</feature>
<dbReference type="InterPro" id="IPR003812">
    <property type="entry name" value="Fido"/>
</dbReference>
<evidence type="ECO:0000259" key="3">
    <source>
        <dbReference type="PROSITE" id="PS51459"/>
    </source>
</evidence>
<dbReference type="InterPro" id="IPR025758">
    <property type="entry name" value="Fic/DOC_N"/>
</dbReference>
<dbReference type="InterPro" id="IPR036597">
    <property type="entry name" value="Fido-like_dom_sf"/>
</dbReference>
<dbReference type="AlphaFoldDB" id="A0A395W937"/>
<gene>
    <name evidence="4" type="ORF">DWW32_03010</name>
</gene>
<keyword evidence="2" id="KW-0067">ATP-binding</keyword>
<comment type="caution">
    <text evidence="4">The sequence shown here is derived from an EMBL/GenBank/DDBJ whole genome shotgun (WGS) entry which is preliminary data.</text>
</comment>
<dbReference type="GeneID" id="66579109"/>
<evidence type="ECO:0000313" key="4">
    <source>
        <dbReference type="EMBL" id="RGU93311.1"/>
    </source>
</evidence>
<dbReference type="Gene3D" id="1.10.3290.10">
    <property type="entry name" value="Fido-like domain"/>
    <property type="match status" value="1"/>
</dbReference>
<protein>
    <submittedName>
        <fullName evidence="4">Fic family protein</fullName>
    </submittedName>
</protein>
<dbReference type="RefSeq" id="WP_118324717.1">
    <property type="nucleotide sequence ID" value="NZ_QRYH01000004.1"/>
</dbReference>
<dbReference type="PANTHER" id="PTHR13504:SF38">
    <property type="entry name" value="FIDO DOMAIN-CONTAINING PROTEIN"/>
    <property type="match status" value="1"/>
</dbReference>
<organism evidence="4 5">
    <name type="scientific">Holdemanella biformis</name>
    <dbReference type="NCBI Taxonomy" id="1735"/>
    <lineage>
        <taxon>Bacteria</taxon>
        <taxon>Bacillati</taxon>
        <taxon>Bacillota</taxon>
        <taxon>Erysipelotrichia</taxon>
        <taxon>Erysipelotrichales</taxon>
        <taxon>Erysipelotrichaceae</taxon>
        <taxon>Holdemanella</taxon>
    </lineage>
</organism>
<evidence type="ECO:0000256" key="2">
    <source>
        <dbReference type="PIRSR" id="PIRSR640198-2"/>
    </source>
</evidence>
<dbReference type="SUPFAM" id="SSF140931">
    <property type="entry name" value="Fic-like"/>
    <property type="match status" value="1"/>
</dbReference>
<sequence length="359" mass="42032">MTPFSVDLYQVNYKMDKDLLRLLSQANSKYTEYKVKLQTLDFDSKYFLDSILLSESLKSTQIEGTQISQDEMYYLKYMEETDDNKEIQNLKKTVEYAYEKINNGKDIDFELVNTMHRLLLDSVRGSKKKPGHIRTTQNWIGPKGAGIENAIFIPPAPENVSGLLENLYEYMNDEFVDTYLINVALSHAQFETIHAYSDGNGRLGRALIPIQMARFEQDKPILYMSEILELYKPAYQFNLMESRKGNYLGYIKFFLQCVVDQCNNFIYKMNEIDRIYKEDMAKMETIHSATLYKIMPIILSQVVFTKKELEDMTGLSKSTINRTIQKMEELNVVSYDDSVRKKSYCYRSVYNIFVGKRNY</sequence>
<dbReference type="Proteomes" id="UP000265489">
    <property type="component" value="Unassembled WGS sequence"/>
</dbReference>
<dbReference type="EMBL" id="QRYQ01000003">
    <property type="protein sequence ID" value="RGU93311.1"/>
    <property type="molecule type" value="Genomic_DNA"/>
</dbReference>
<dbReference type="InterPro" id="IPR036390">
    <property type="entry name" value="WH_DNA-bd_sf"/>
</dbReference>
<dbReference type="GO" id="GO:0005524">
    <property type="term" value="F:ATP binding"/>
    <property type="evidence" value="ECO:0007669"/>
    <property type="project" value="UniProtKB-KW"/>
</dbReference>
<reference evidence="4 5" key="1">
    <citation type="submission" date="2018-08" db="EMBL/GenBank/DDBJ databases">
        <title>A genome reference for cultivated species of the human gut microbiota.</title>
        <authorList>
            <person name="Zou Y."/>
            <person name="Xue W."/>
            <person name="Luo G."/>
        </authorList>
    </citation>
    <scope>NUCLEOTIDE SEQUENCE [LARGE SCALE GENOMIC DNA]</scope>
    <source>
        <strain evidence="4 5">AF15-20</strain>
    </source>
</reference>
<dbReference type="Pfam" id="PF02661">
    <property type="entry name" value="Fic"/>
    <property type="match status" value="1"/>
</dbReference>
<dbReference type="PROSITE" id="PS51459">
    <property type="entry name" value="FIDO"/>
    <property type="match status" value="1"/>
</dbReference>
<accession>A0A395W937</accession>
<name>A0A395W937_9FIRM</name>
<evidence type="ECO:0000313" key="5">
    <source>
        <dbReference type="Proteomes" id="UP000265489"/>
    </source>
</evidence>